<dbReference type="PRINTS" id="PR00775">
    <property type="entry name" value="HEATSHOCK90"/>
</dbReference>
<dbReference type="InterPro" id="IPR037196">
    <property type="entry name" value="HSP90_C"/>
</dbReference>
<dbReference type="Gene3D" id="3.30.230.80">
    <property type="match status" value="1"/>
</dbReference>
<dbReference type="PANTHER" id="PTHR11528">
    <property type="entry name" value="HEAT SHOCK PROTEIN 90 FAMILY MEMBER"/>
    <property type="match status" value="1"/>
</dbReference>
<evidence type="ECO:0000256" key="14">
    <source>
        <dbReference type="ARBA" id="ARBA00066161"/>
    </source>
</evidence>
<feature type="binding site" evidence="18">
    <location>
        <position position="138"/>
    </location>
    <ligand>
        <name>ATP</name>
        <dbReference type="ChEBI" id="CHEBI:30616"/>
    </ligand>
</feature>
<evidence type="ECO:0000256" key="15">
    <source>
        <dbReference type="ARBA" id="ARBA00073018"/>
    </source>
</evidence>
<evidence type="ECO:0000256" key="7">
    <source>
        <dbReference type="ARBA" id="ARBA00022840"/>
    </source>
</evidence>
<sequence>MATSMRNGVSAVKRVGLVPLLIRGQTRPFRTSSVLVKDHLCHPCINVLSGQGLAFRHLGVPSQTFSSNPQRWLSTSHRLCSETSDQPAEEAEQLHSIIQDSETVTGTPENHEFQAETRMLLDIVAKSLYSENEVFIRELISNASDALEKLRYLSLTSGSGVSGDLPLEIHIATNQEAGTFTIQDTGVGMTLQEMIDNLGTIARSGSKAFLEELQKDGQTGSTGGSIVGQFGVGFYSAFMVGDHVDVYSKSHQPDSKAYRWSSDGTGNYDIVEADGVQLGTKIVIHLKKDCWRFAMEADVKEIISKHSTFVGMPIFLNGKLMNTTQALWTKEPREVSDQQHEEFYQFLTHNSYDKPRYTLHYKTDAPLNIRSLFYVPSRPPAMWELSQDHSGGVALYSRRVLIQQKADKILPKWFRFIQGVVDSEDIPLNLSRELLQDSALIRKLRMVITSRLVRFLLDQRKKDPKTYEQFFTEYGTFLREGIISSSEQAEKEEIGKLLCFETSAQSAGSLTSLQDYASRMKAGQRNIYYICAPSRELAESSPYFEAFQRQGHEVLFCYAEYDELTMLQLREFDRKLLTSVESEMAVQNAGAETSDTETVEGSLTEEESDSLITYMKDVLGTKVANVKVTQRLAQHPAMVTVAEMGAARHFLRTALKNRSEEEKLQLLQPTLELNGSHPIVQKLFALKTSEPALARLLSEQVYDNAMIAAGLVDDPRPMLGRLTAFMEKTLEKY</sequence>
<evidence type="ECO:0000256" key="8">
    <source>
        <dbReference type="ARBA" id="ARBA00022946"/>
    </source>
</evidence>
<feature type="binding site" evidence="18">
    <location>
        <position position="142"/>
    </location>
    <ligand>
        <name>ATP</name>
        <dbReference type="ChEBI" id="CHEBI:30616"/>
    </ligand>
</feature>
<dbReference type="GO" id="GO:0019901">
    <property type="term" value="F:protein kinase binding"/>
    <property type="evidence" value="ECO:0007669"/>
    <property type="project" value="UniProtKB-ARBA"/>
</dbReference>
<dbReference type="InterPro" id="IPR020575">
    <property type="entry name" value="Hsp90_N"/>
</dbReference>
<evidence type="ECO:0000256" key="5">
    <source>
        <dbReference type="ARBA" id="ARBA00022741"/>
    </source>
</evidence>
<evidence type="ECO:0000256" key="3">
    <source>
        <dbReference type="ARBA" id="ARBA00008239"/>
    </source>
</evidence>
<evidence type="ECO:0000256" key="2">
    <source>
        <dbReference type="ARBA" id="ARBA00004305"/>
    </source>
</evidence>
<dbReference type="Pfam" id="PF13589">
    <property type="entry name" value="HATPase_c_3"/>
    <property type="match status" value="1"/>
</dbReference>
<feature type="binding site" evidence="18">
    <location>
        <position position="280"/>
    </location>
    <ligand>
        <name>ATP</name>
        <dbReference type="ChEBI" id="CHEBI:30616"/>
    </ligand>
</feature>
<dbReference type="GO" id="GO:0016887">
    <property type="term" value="F:ATP hydrolysis activity"/>
    <property type="evidence" value="ECO:0007669"/>
    <property type="project" value="InterPro"/>
</dbReference>
<evidence type="ECO:0000256" key="17">
    <source>
        <dbReference type="ARBA" id="ARBA00080766"/>
    </source>
</evidence>
<dbReference type="InterPro" id="IPR020568">
    <property type="entry name" value="Ribosomal_Su5_D2-typ_SF"/>
</dbReference>
<evidence type="ECO:0000256" key="1">
    <source>
        <dbReference type="ARBA" id="ARBA00004273"/>
    </source>
</evidence>
<dbReference type="FunFam" id="3.30.565.10:FF:000021">
    <property type="entry name" value="Heat shock protein 75 kDa, mitochondrial"/>
    <property type="match status" value="1"/>
</dbReference>
<dbReference type="FunFam" id="3.30.230.80:FF:000004">
    <property type="entry name" value="Heat shock protein 75 kDa"/>
    <property type="match status" value="1"/>
</dbReference>
<keyword evidence="10" id="KW-0496">Mitochondrion</keyword>
<dbReference type="Proteomes" id="UP000694845">
    <property type="component" value="Unplaced"/>
</dbReference>
<evidence type="ECO:0000256" key="16">
    <source>
        <dbReference type="ARBA" id="ARBA00076190"/>
    </source>
</evidence>
<dbReference type="SUPFAM" id="SSF55874">
    <property type="entry name" value="ATPase domain of HSP90 chaperone/DNA topoisomerase II/histidine kinase"/>
    <property type="match status" value="1"/>
</dbReference>
<keyword evidence="8" id="KW-0809">Transit peptide</keyword>
<accession>A0A8B7Y0V3</accession>
<dbReference type="KEGG" id="aplc:110977195"/>
<dbReference type="GO" id="GO:0005743">
    <property type="term" value="C:mitochondrial inner membrane"/>
    <property type="evidence" value="ECO:0007669"/>
    <property type="project" value="UniProtKB-SubCell"/>
</dbReference>
<keyword evidence="6" id="KW-0999">Mitochondrion inner membrane</keyword>
<keyword evidence="4" id="KW-0597">Phosphoprotein</keyword>
<organism evidence="20 21">
    <name type="scientific">Acanthaster planci</name>
    <name type="common">Crown-of-thorns starfish</name>
    <dbReference type="NCBI Taxonomy" id="133434"/>
    <lineage>
        <taxon>Eukaryota</taxon>
        <taxon>Metazoa</taxon>
        <taxon>Echinodermata</taxon>
        <taxon>Eleutherozoa</taxon>
        <taxon>Asterozoa</taxon>
        <taxon>Asteroidea</taxon>
        <taxon>Valvatacea</taxon>
        <taxon>Valvatida</taxon>
        <taxon>Acanthasteridae</taxon>
        <taxon>Acanthaster</taxon>
    </lineage>
</organism>
<keyword evidence="11" id="KW-0472">Membrane</keyword>
<feature type="binding site" evidence="18">
    <location>
        <begin position="204"/>
        <end position="205"/>
    </location>
    <ligand>
        <name>ATP</name>
        <dbReference type="ChEBI" id="CHEBI:30616"/>
    </ligand>
</feature>
<comment type="function">
    <text evidence="13">Chaperone that expresses an ATPase activity. Involved in maintaining mitochondrial function and polarization, downstream of PINK1 and mitochondrial complex I. Is a negative regulator of mitochondrial respiration able to modulate the balance between oxidative phosphorylation and aerobic glycolysis. The impact of TRAP1 on mitochondrial respiration is probably mediated by modulation of mitochondrial SRC and inhibition of SDHA.</text>
</comment>
<feature type="binding site" evidence="18">
    <location>
        <position position="184"/>
    </location>
    <ligand>
        <name>ATP</name>
        <dbReference type="ChEBI" id="CHEBI:30616"/>
    </ligand>
</feature>
<comment type="similarity">
    <text evidence="3">Belongs to the heat shock protein 90 family.</text>
</comment>
<dbReference type="GeneID" id="110977195"/>
<evidence type="ECO:0000256" key="4">
    <source>
        <dbReference type="ARBA" id="ARBA00022553"/>
    </source>
</evidence>
<dbReference type="Gene3D" id="3.40.50.11260">
    <property type="match status" value="1"/>
</dbReference>
<dbReference type="SUPFAM" id="SSF110942">
    <property type="entry name" value="HSP90 C-terminal domain"/>
    <property type="match status" value="1"/>
</dbReference>
<dbReference type="SUPFAM" id="SSF54211">
    <property type="entry name" value="Ribosomal protein S5 domain 2-like"/>
    <property type="match status" value="1"/>
</dbReference>
<dbReference type="HAMAP" id="MF_00505">
    <property type="entry name" value="HSP90"/>
    <property type="match status" value="1"/>
</dbReference>
<evidence type="ECO:0000256" key="10">
    <source>
        <dbReference type="ARBA" id="ARBA00023128"/>
    </source>
</evidence>
<feature type="binding site" evidence="18">
    <location>
        <position position="197"/>
    </location>
    <ligand>
        <name>ATP</name>
        <dbReference type="ChEBI" id="CHEBI:30616"/>
    </ligand>
</feature>
<feature type="binding site" evidence="18">
    <location>
        <begin position="229"/>
        <end position="234"/>
    </location>
    <ligand>
        <name>ATP</name>
        <dbReference type="ChEBI" id="CHEBI:30616"/>
    </ligand>
</feature>
<name>A0A8B7Y0V3_ACAPL</name>
<evidence type="ECO:0000313" key="20">
    <source>
        <dbReference type="Proteomes" id="UP000694845"/>
    </source>
</evidence>
<dbReference type="InterPro" id="IPR001404">
    <property type="entry name" value="Hsp90_fam"/>
</dbReference>
<evidence type="ECO:0000256" key="6">
    <source>
        <dbReference type="ARBA" id="ARBA00022792"/>
    </source>
</evidence>
<dbReference type="GO" id="GO:0005524">
    <property type="term" value="F:ATP binding"/>
    <property type="evidence" value="ECO:0007669"/>
    <property type="project" value="UniProtKB-KW"/>
</dbReference>
<evidence type="ECO:0000256" key="13">
    <source>
        <dbReference type="ARBA" id="ARBA00057498"/>
    </source>
</evidence>
<dbReference type="GO" id="GO:0005759">
    <property type="term" value="C:mitochondrial matrix"/>
    <property type="evidence" value="ECO:0007669"/>
    <property type="project" value="UniProtKB-SubCell"/>
</dbReference>
<keyword evidence="5 18" id="KW-0547">Nucleotide-binding</keyword>
<dbReference type="FunFam" id="3.40.50.11260:FF:000004">
    <property type="entry name" value="Heat shock protein 75 mitochondrial"/>
    <property type="match status" value="1"/>
</dbReference>
<comment type="subunit">
    <text evidence="14">Binds to the intracellular domain of tumor necrosis factor type 1 receptor. Binds to RB1. Interacts with SRC. Interacts with SDHA.</text>
</comment>
<evidence type="ECO:0000256" key="18">
    <source>
        <dbReference type="PIRSR" id="PIRSR002583-1"/>
    </source>
</evidence>
<dbReference type="CTD" id="10131"/>
<dbReference type="Pfam" id="PF00183">
    <property type="entry name" value="HSP90"/>
    <property type="match status" value="1"/>
</dbReference>
<feature type="binding site" evidence="18">
    <location>
        <position position="432"/>
    </location>
    <ligand>
        <name>ATP</name>
        <dbReference type="ChEBI" id="CHEBI:30616"/>
    </ligand>
</feature>
<dbReference type="OMA" id="DHTQQNE"/>
<evidence type="ECO:0000313" key="21">
    <source>
        <dbReference type="RefSeq" id="XP_022086789.1"/>
    </source>
</evidence>
<keyword evidence="7 18" id="KW-0067">ATP-binding</keyword>
<comment type="subcellular location">
    <subcellularLocation>
        <location evidence="1">Mitochondrion inner membrane</location>
    </subcellularLocation>
    <subcellularLocation>
        <location evidence="2">Mitochondrion matrix</location>
    </subcellularLocation>
</comment>
<gene>
    <name evidence="21" type="primary">LOC110977195</name>
</gene>
<evidence type="ECO:0000256" key="9">
    <source>
        <dbReference type="ARBA" id="ARBA00022990"/>
    </source>
</evidence>
<dbReference type="OrthoDB" id="28737at2759"/>
<dbReference type="AlphaFoldDB" id="A0A8B7Y0V3"/>
<dbReference type="GO" id="GO:0051082">
    <property type="term" value="F:unfolded protein binding"/>
    <property type="evidence" value="ECO:0007669"/>
    <property type="project" value="InterPro"/>
</dbReference>
<dbReference type="FunFam" id="1.20.120.790:FF:000004">
    <property type="entry name" value="Heat shock protein 75 kDa"/>
    <property type="match status" value="1"/>
</dbReference>
<keyword evidence="9" id="KW-0007">Acetylation</keyword>
<reference evidence="21" key="1">
    <citation type="submission" date="2025-08" db="UniProtKB">
        <authorList>
            <consortium name="RefSeq"/>
        </authorList>
    </citation>
    <scope>IDENTIFICATION</scope>
</reference>
<dbReference type="PIRSF" id="PIRSF002583">
    <property type="entry name" value="Hsp90"/>
    <property type="match status" value="1"/>
</dbReference>
<feature type="binding site" evidence="18">
    <location>
        <position position="189"/>
    </location>
    <ligand>
        <name>ATP</name>
        <dbReference type="ChEBI" id="CHEBI:30616"/>
    </ligand>
</feature>
<proteinExistence type="inferred from homology"/>
<keyword evidence="20" id="KW-1185">Reference proteome</keyword>
<evidence type="ECO:0000256" key="19">
    <source>
        <dbReference type="SAM" id="MobiDB-lite"/>
    </source>
</evidence>
<dbReference type="InterPro" id="IPR036890">
    <property type="entry name" value="HATPase_C_sf"/>
</dbReference>
<feature type="region of interest" description="Disordered" evidence="19">
    <location>
        <begin position="587"/>
        <end position="606"/>
    </location>
</feature>
<dbReference type="Gene3D" id="1.20.120.790">
    <property type="entry name" value="Heat shock protein 90, C-terminal domain"/>
    <property type="match status" value="1"/>
</dbReference>
<dbReference type="NCBIfam" id="NF003555">
    <property type="entry name" value="PRK05218.1"/>
    <property type="match status" value="1"/>
</dbReference>
<evidence type="ECO:0000256" key="11">
    <source>
        <dbReference type="ARBA" id="ARBA00023136"/>
    </source>
</evidence>
<dbReference type="Gene3D" id="3.30.565.10">
    <property type="entry name" value="Histidine kinase-like ATPase, C-terminal domain"/>
    <property type="match status" value="1"/>
</dbReference>
<dbReference type="CDD" id="cd16927">
    <property type="entry name" value="HATPase_Hsp90-like"/>
    <property type="match status" value="1"/>
</dbReference>
<feature type="compositionally biased region" description="Acidic residues" evidence="19">
    <location>
        <begin position="594"/>
        <end position="606"/>
    </location>
</feature>
<protein>
    <recommendedName>
        <fullName evidence="15">Heat shock protein 75 kDa, mitochondrial</fullName>
    </recommendedName>
    <alternativeName>
        <fullName evidence="17">TNFR-associated protein 1</fullName>
    </alternativeName>
    <alternativeName>
        <fullName evidence="16">Tumor necrosis factor type 1 receptor-associated protein</fullName>
    </alternativeName>
</protein>
<keyword evidence="12" id="KW-0143">Chaperone</keyword>
<dbReference type="RefSeq" id="XP_022086789.1">
    <property type="nucleotide sequence ID" value="XM_022231097.1"/>
</dbReference>
<evidence type="ECO:0000256" key="12">
    <source>
        <dbReference type="ARBA" id="ARBA00023186"/>
    </source>
</evidence>
<dbReference type="GO" id="GO:0140662">
    <property type="term" value="F:ATP-dependent protein folding chaperone"/>
    <property type="evidence" value="ECO:0007669"/>
    <property type="project" value="InterPro"/>
</dbReference>